<sequence>MGIIYKDILPAELHRIAEIDRAEEIMESYYLQNGQLLLKPDQQTVTHFDQQELDEIIRRQHKLINTGGRVIGAFDENMLVGVASVDGIKRGIHQNYLKMDILYVSKSVRGQKVGQNLLEQCKIIAKSLGAEKLYISATPTKGTVDFYLKNGAVITKEIDPELFALEPDDIHLELGVN</sequence>
<organism evidence="2 3">
    <name type="scientific">Mucilaginibacter lappiensis</name>
    <dbReference type="NCBI Taxonomy" id="354630"/>
    <lineage>
        <taxon>Bacteria</taxon>
        <taxon>Pseudomonadati</taxon>
        <taxon>Bacteroidota</taxon>
        <taxon>Sphingobacteriia</taxon>
        <taxon>Sphingobacteriales</taxon>
        <taxon>Sphingobacteriaceae</taxon>
        <taxon>Mucilaginibacter</taxon>
    </lineage>
</organism>
<dbReference type="InterPro" id="IPR000182">
    <property type="entry name" value="GNAT_dom"/>
</dbReference>
<dbReference type="GO" id="GO:0016747">
    <property type="term" value="F:acyltransferase activity, transferring groups other than amino-acyl groups"/>
    <property type="evidence" value="ECO:0007669"/>
    <property type="project" value="InterPro"/>
</dbReference>
<evidence type="ECO:0000259" key="1">
    <source>
        <dbReference type="PROSITE" id="PS51186"/>
    </source>
</evidence>
<proteinExistence type="predicted"/>
<comment type="caution">
    <text evidence="2">The sequence shown here is derived from an EMBL/GenBank/DDBJ whole genome shotgun (WGS) entry which is preliminary data.</text>
</comment>
<dbReference type="SUPFAM" id="SSF55729">
    <property type="entry name" value="Acyl-CoA N-acyltransferases (Nat)"/>
    <property type="match status" value="1"/>
</dbReference>
<gene>
    <name evidence="2" type="ORF">HDF22_000903</name>
</gene>
<dbReference type="InterPro" id="IPR016181">
    <property type="entry name" value="Acyl_CoA_acyltransferase"/>
</dbReference>
<dbReference type="Pfam" id="PF00583">
    <property type="entry name" value="Acetyltransf_1"/>
    <property type="match status" value="1"/>
</dbReference>
<evidence type="ECO:0000313" key="3">
    <source>
        <dbReference type="Proteomes" id="UP000548326"/>
    </source>
</evidence>
<dbReference type="PROSITE" id="PS51186">
    <property type="entry name" value="GNAT"/>
    <property type="match status" value="1"/>
</dbReference>
<dbReference type="AlphaFoldDB" id="A0A841JDV6"/>
<protein>
    <submittedName>
        <fullName evidence="2">GNAT superfamily N-acetyltransferase</fullName>
    </submittedName>
</protein>
<dbReference type="RefSeq" id="WP_183585917.1">
    <property type="nucleotide sequence ID" value="NZ_JACHCA010000002.1"/>
</dbReference>
<reference evidence="2 3" key="1">
    <citation type="submission" date="2020-08" db="EMBL/GenBank/DDBJ databases">
        <title>Genomic Encyclopedia of Type Strains, Phase IV (KMG-V): Genome sequencing to study the core and pangenomes of soil and plant-associated prokaryotes.</title>
        <authorList>
            <person name="Whitman W."/>
        </authorList>
    </citation>
    <scope>NUCLEOTIDE SEQUENCE [LARGE SCALE GENOMIC DNA]</scope>
    <source>
        <strain evidence="2 3">MP601</strain>
    </source>
</reference>
<evidence type="ECO:0000313" key="2">
    <source>
        <dbReference type="EMBL" id="MBB6126798.1"/>
    </source>
</evidence>
<name>A0A841JDV6_9SPHI</name>
<dbReference type="CDD" id="cd04301">
    <property type="entry name" value="NAT_SF"/>
    <property type="match status" value="1"/>
</dbReference>
<keyword evidence="2" id="KW-0808">Transferase</keyword>
<dbReference type="EMBL" id="JACHCA010000002">
    <property type="protein sequence ID" value="MBB6126798.1"/>
    <property type="molecule type" value="Genomic_DNA"/>
</dbReference>
<dbReference type="Gene3D" id="3.40.630.30">
    <property type="match status" value="1"/>
</dbReference>
<dbReference type="Proteomes" id="UP000548326">
    <property type="component" value="Unassembled WGS sequence"/>
</dbReference>
<accession>A0A841JDV6</accession>
<feature type="domain" description="N-acetyltransferase" evidence="1">
    <location>
        <begin position="3"/>
        <end position="177"/>
    </location>
</feature>